<protein>
    <submittedName>
        <fullName evidence="1">Transcriptional repressor NrdR</fullName>
    </submittedName>
</protein>
<dbReference type="AlphaFoldDB" id="A0A0J6VLK9"/>
<sequence length="335" mass="36996">MAVEYLCPVPGCGTRTEVTRTTSFPEHVVRERTCKSPARHRHSTSERRSNPLLLVQRSANAGGVIEAWDRSKVWQSIALAGDLTKFPQIVDAYVDDVITALIAGHEPDEPIPTKDIGLEIIRQFRSGKSATAAARYSAKFFPSRPEGELRIGSVSELLDLFRQGFGWDGFRGADATALPTWVKKKPTDNQSKDWVDDFHVSKLWDSLAIATKGMSSAAKWWPTVGPEGVNEEEWFIAALVADVLDAVHGQTTVTSGQISAACIATLTEVHPLGALRYSLKAKSLKTKPAILAEVAEVARREMSIDLEAVHRKWNQREVSELAAVIDQRRKDRTLS</sequence>
<organism evidence="1 2">
    <name type="scientific">Mycolicibacterium chlorophenolicum</name>
    <dbReference type="NCBI Taxonomy" id="37916"/>
    <lineage>
        <taxon>Bacteria</taxon>
        <taxon>Bacillati</taxon>
        <taxon>Actinomycetota</taxon>
        <taxon>Actinomycetes</taxon>
        <taxon>Mycobacteriales</taxon>
        <taxon>Mycobacteriaceae</taxon>
        <taxon>Mycolicibacterium</taxon>
    </lineage>
</organism>
<dbReference type="Proteomes" id="UP000036513">
    <property type="component" value="Unassembled WGS sequence"/>
</dbReference>
<accession>A0A0J6VLK9</accession>
<dbReference type="PATRIC" id="fig|37916.4.peg.4752"/>
<evidence type="ECO:0000313" key="1">
    <source>
        <dbReference type="EMBL" id="KMO71114.1"/>
    </source>
</evidence>
<dbReference type="EMBL" id="JYNL01000061">
    <property type="protein sequence ID" value="KMO71114.1"/>
    <property type="molecule type" value="Genomic_DNA"/>
</dbReference>
<keyword evidence="2" id="KW-1185">Reference proteome</keyword>
<comment type="caution">
    <text evidence="1">The sequence shown here is derived from an EMBL/GenBank/DDBJ whole genome shotgun (WGS) entry which is preliminary data.</text>
</comment>
<gene>
    <name evidence="1" type="primary">nrdR_2</name>
    <name evidence="1" type="ORF">MCHLDSM_04749</name>
</gene>
<name>A0A0J6VLK9_9MYCO</name>
<proteinExistence type="predicted"/>
<evidence type="ECO:0000313" key="2">
    <source>
        <dbReference type="Proteomes" id="UP000036513"/>
    </source>
</evidence>
<dbReference type="RefSeq" id="WP_131722676.1">
    <property type="nucleotide sequence ID" value="NZ_JYNL01000061.1"/>
</dbReference>
<reference evidence="1 2" key="1">
    <citation type="journal article" date="2015" name="Genome Biol. Evol.">
        <title>Characterization of Three Mycobacterium spp. with Potential Use in Bioremediation by Genome Sequencing and Comparative Genomics.</title>
        <authorList>
            <person name="Das S."/>
            <person name="Pettersson B.M."/>
            <person name="Behra P.R."/>
            <person name="Ramesh M."/>
            <person name="Dasgupta S."/>
            <person name="Bhattacharya A."/>
            <person name="Kirsebom L.A."/>
        </authorList>
    </citation>
    <scope>NUCLEOTIDE SEQUENCE [LARGE SCALE GENOMIC DNA]</scope>
    <source>
        <strain evidence="1 2">DSM 43826</strain>
    </source>
</reference>